<proteinExistence type="predicted"/>
<dbReference type="AlphaFoldDB" id="A0A544TBZ7"/>
<dbReference type="RefSeq" id="WP_142537959.1">
    <property type="nucleotide sequence ID" value="NZ_BMIE01000001.1"/>
</dbReference>
<accession>A0A544TBZ7</accession>
<sequence length="220" mass="24166">MRNAVLLPNGFVLTTDNSAGIGEKEADLVHVSDEVVAYFATRVALMEQWAAGAHPISIVLHNFSGNKNWDKYVEGIKKLFGEIAQPCPEITGSTESNMETLQSAIAVTLIGKQKTDSAEKYTWYVYGKPCVGQEVMTESDKIADLKKIWESIKSGLVESVWPVGSTGIAEECKRLGLRCELQGWDIVKSAGPATTVLLGIAKNRIEEAKLHFGKYFEEIN</sequence>
<dbReference type="Proteomes" id="UP000317316">
    <property type="component" value="Unassembled WGS sequence"/>
</dbReference>
<keyword evidence="2" id="KW-1185">Reference proteome</keyword>
<evidence type="ECO:0000313" key="2">
    <source>
        <dbReference type="Proteomes" id="UP000317316"/>
    </source>
</evidence>
<evidence type="ECO:0008006" key="3">
    <source>
        <dbReference type="Google" id="ProtNLM"/>
    </source>
</evidence>
<gene>
    <name evidence="1" type="ORF">FG382_05800</name>
</gene>
<dbReference type="OrthoDB" id="9805740at2"/>
<dbReference type="EMBL" id="VDGH01000003">
    <property type="protein sequence ID" value="TQR14980.1"/>
    <property type="molecule type" value="Genomic_DNA"/>
</dbReference>
<evidence type="ECO:0000313" key="1">
    <source>
        <dbReference type="EMBL" id="TQR14980.1"/>
    </source>
</evidence>
<organism evidence="1 2">
    <name type="scientific">Psychrobacillus lasiicapitis</name>
    <dbReference type="NCBI Taxonomy" id="1636719"/>
    <lineage>
        <taxon>Bacteria</taxon>
        <taxon>Bacillati</taxon>
        <taxon>Bacillota</taxon>
        <taxon>Bacilli</taxon>
        <taxon>Bacillales</taxon>
        <taxon>Bacillaceae</taxon>
        <taxon>Psychrobacillus</taxon>
    </lineage>
</organism>
<protein>
    <recommendedName>
        <fullName evidence="3">Alpha-ribazole-5-phosphate synthase</fullName>
    </recommendedName>
</protein>
<reference evidence="1 2" key="1">
    <citation type="submission" date="2019-05" db="EMBL/GenBank/DDBJ databases">
        <title>Psychrobacillus vulpis sp. nov., a new species isolated from feces of a red fox that inhabits in The Tablas de Daimiel Natural Park, Albacete, Spain.</title>
        <authorList>
            <person name="Rodriguez M."/>
            <person name="Reina J.C."/>
            <person name="Bejar V."/>
            <person name="Llamas I."/>
        </authorList>
    </citation>
    <scope>NUCLEOTIDE SEQUENCE [LARGE SCALE GENOMIC DNA]</scope>
    <source>
        <strain evidence="1 2">NEAU-3TGS17</strain>
    </source>
</reference>
<comment type="caution">
    <text evidence="1">The sequence shown here is derived from an EMBL/GenBank/DDBJ whole genome shotgun (WGS) entry which is preliminary data.</text>
</comment>
<name>A0A544TBZ7_9BACI</name>